<dbReference type="InterPro" id="IPR001810">
    <property type="entry name" value="F-box_dom"/>
</dbReference>
<dbReference type="InterPro" id="IPR032675">
    <property type="entry name" value="LRR_dom_sf"/>
</dbReference>
<evidence type="ECO:0000259" key="3">
    <source>
        <dbReference type="Pfam" id="PF23622"/>
    </source>
</evidence>
<evidence type="ECO:0000313" key="5">
    <source>
        <dbReference type="RefSeq" id="XP_026664905.1"/>
    </source>
</evidence>
<dbReference type="SUPFAM" id="SSF81383">
    <property type="entry name" value="F-box domain"/>
    <property type="match status" value="1"/>
</dbReference>
<accession>A0A8B8JBA3</accession>
<feature type="domain" description="At1g61320/AtMIF1 LRR" evidence="3">
    <location>
        <begin position="185"/>
        <end position="487"/>
    </location>
</feature>
<dbReference type="AlphaFoldDB" id="A0A8B8JBA3"/>
<dbReference type="KEGG" id="pda:103718683"/>
<dbReference type="Gene3D" id="3.80.10.10">
    <property type="entry name" value="Ribonuclease Inhibitor"/>
    <property type="match status" value="2"/>
</dbReference>
<dbReference type="PANTHER" id="PTHR34145">
    <property type="entry name" value="OS02G0105600 PROTEIN"/>
    <property type="match status" value="1"/>
</dbReference>
<dbReference type="Gene3D" id="1.20.1280.50">
    <property type="match status" value="1"/>
</dbReference>
<dbReference type="Proteomes" id="UP000228380">
    <property type="component" value="Unplaced"/>
</dbReference>
<dbReference type="InterPro" id="IPR053772">
    <property type="entry name" value="At1g61320/At1g61330-like"/>
</dbReference>
<dbReference type="InterPro" id="IPR036047">
    <property type="entry name" value="F-box-like_dom_sf"/>
</dbReference>
<dbReference type="Pfam" id="PF23622">
    <property type="entry name" value="LRR_At1g61320_AtMIF1"/>
    <property type="match status" value="1"/>
</dbReference>
<feature type="domain" description="F-box" evidence="2">
    <location>
        <begin position="45"/>
        <end position="82"/>
    </location>
</feature>
<dbReference type="RefSeq" id="XP_026664905.1">
    <property type="nucleotide sequence ID" value="XM_026809104.2"/>
</dbReference>
<gene>
    <name evidence="5" type="primary">LOC103718683</name>
</gene>
<dbReference type="SUPFAM" id="SSF52047">
    <property type="entry name" value="RNI-like"/>
    <property type="match status" value="1"/>
</dbReference>
<dbReference type="CDD" id="cd22160">
    <property type="entry name" value="F-box_AtFBL13-like"/>
    <property type="match status" value="1"/>
</dbReference>
<keyword evidence="4" id="KW-1185">Reference proteome</keyword>
<evidence type="ECO:0000259" key="2">
    <source>
        <dbReference type="Pfam" id="PF00646"/>
    </source>
</evidence>
<dbReference type="GeneID" id="103718683"/>
<feature type="compositionally biased region" description="Low complexity" evidence="1">
    <location>
        <begin position="24"/>
        <end position="40"/>
    </location>
</feature>
<feature type="region of interest" description="Disordered" evidence="1">
    <location>
        <begin position="1"/>
        <end position="40"/>
    </location>
</feature>
<sequence length="511" mass="57824">MTFLLPDAMRKKKKPRWTAEPSLASADSAGAGDSSSSAAAGADRLTDLPDALRLHILSFLPLKYAVRTGVLSRDWRNLWKYRWPHPSSLDLSVAAGERPEDFLDRVGCCLRHRGRRRLDVLRIAFHPGLRHGPEVIRWLEYASACGVEDLHVDLSPPPPSPAPVGRRRPPRRDFFHLCESPNLSRLTVCGFHLSCPAAHFKRLSSLEILCLHSISITDAALRRIIAACPRLRSLDLRYCRDLRRIAIPASGFRLASLTIVHCPKVSELTVSAPGLRSFRFSGAYLTSYCLDNSSGLEDVYMSSGGLGSGLPRSNWVKAIGRLSNVKVLTLCSLSLQYITVSGANAIEEFRNFRNLRELQLLMVMMTDSNLTDIYSFFTLCRCPSLERLFIELPTNMYDPYMEKYLEVVEEKPPEVAFENLKVIKMNNFKGHNNEIELVRFLLGRAAYLESLSIVTFQEFEMDEVNYYSGMLQFLRDQLSYLTKASVNAKIVMTENDDKKLRPTHSEIYIKV</sequence>
<dbReference type="InterPro" id="IPR053781">
    <property type="entry name" value="F-box_AtFBL13-like"/>
</dbReference>
<name>A0A8B8JBA3_PHODC</name>
<proteinExistence type="predicted"/>
<evidence type="ECO:0000313" key="4">
    <source>
        <dbReference type="Proteomes" id="UP000228380"/>
    </source>
</evidence>
<reference evidence="5" key="1">
    <citation type="submission" date="2025-08" db="UniProtKB">
        <authorList>
            <consortium name="RefSeq"/>
        </authorList>
    </citation>
    <scope>IDENTIFICATION</scope>
    <source>
        <tissue evidence="5">Young leaves</tissue>
    </source>
</reference>
<protein>
    <submittedName>
        <fullName evidence="5">F-box/LRR-repeat protein 13-like isoform X1</fullName>
    </submittedName>
</protein>
<dbReference type="OrthoDB" id="673865at2759"/>
<organism evidence="4 5">
    <name type="scientific">Phoenix dactylifera</name>
    <name type="common">Date palm</name>
    <dbReference type="NCBI Taxonomy" id="42345"/>
    <lineage>
        <taxon>Eukaryota</taxon>
        <taxon>Viridiplantae</taxon>
        <taxon>Streptophyta</taxon>
        <taxon>Embryophyta</taxon>
        <taxon>Tracheophyta</taxon>
        <taxon>Spermatophyta</taxon>
        <taxon>Magnoliopsida</taxon>
        <taxon>Liliopsida</taxon>
        <taxon>Arecaceae</taxon>
        <taxon>Coryphoideae</taxon>
        <taxon>Phoeniceae</taxon>
        <taxon>Phoenix</taxon>
    </lineage>
</organism>
<evidence type="ECO:0000256" key="1">
    <source>
        <dbReference type="SAM" id="MobiDB-lite"/>
    </source>
</evidence>
<dbReference type="PANTHER" id="PTHR34145:SF65">
    <property type="entry name" value="FBD DOMAIN-CONTAINING PROTEIN"/>
    <property type="match status" value="1"/>
</dbReference>
<dbReference type="InterPro" id="IPR055357">
    <property type="entry name" value="LRR_At1g61320_AtMIF1"/>
</dbReference>
<dbReference type="Pfam" id="PF00646">
    <property type="entry name" value="F-box"/>
    <property type="match status" value="1"/>
</dbReference>